<dbReference type="InterPro" id="IPR003441">
    <property type="entry name" value="NAC-dom"/>
</dbReference>
<dbReference type="PANTHER" id="PTHR31719:SF179">
    <property type="entry name" value="OS08G0148400 PROTEIN"/>
    <property type="match status" value="1"/>
</dbReference>
<dbReference type="InterPro" id="IPR036093">
    <property type="entry name" value="NAC_dom_sf"/>
</dbReference>
<dbReference type="PANTHER" id="PTHR31719">
    <property type="entry name" value="NAC TRANSCRIPTION FACTOR 56"/>
    <property type="match status" value="1"/>
</dbReference>
<protein>
    <recommendedName>
        <fullName evidence="6">NAC domain-containing protein</fullName>
    </recommendedName>
</protein>
<reference evidence="7 8" key="1">
    <citation type="journal article" date="2014" name="Nature">
        <title>The genome of the recently domesticated crop plant sugar beet (Beta vulgaris).</title>
        <authorList>
            <person name="Dohm J.C."/>
            <person name="Minoche A.E."/>
            <person name="Holtgrawe D."/>
            <person name="Capella-Gutierrez S."/>
            <person name="Zakrzewski F."/>
            <person name="Tafer H."/>
            <person name="Rupp O."/>
            <person name="Sorensen T.R."/>
            <person name="Stracke R."/>
            <person name="Reinhardt R."/>
            <person name="Goesmann A."/>
            <person name="Kraft T."/>
            <person name="Schulz B."/>
            <person name="Stadler P.F."/>
            <person name="Schmidt T."/>
            <person name="Gabaldon T."/>
            <person name="Lehrach H."/>
            <person name="Weisshaar B."/>
            <person name="Himmelbauer H."/>
        </authorList>
    </citation>
    <scope>NUCLEOTIDE SEQUENCE [LARGE SCALE GENOMIC DNA]</scope>
    <source>
        <tissue evidence="7">Taproot</tissue>
    </source>
</reference>
<dbReference type="Pfam" id="PF02365">
    <property type="entry name" value="NAM"/>
    <property type="match status" value="1"/>
</dbReference>
<dbReference type="OrthoDB" id="1848784at2759"/>
<feature type="region of interest" description="Disordered" evidence="5">
    <location>
        <begin position="193"/>
        <end position="254"/>
    </location>
</feature>
<dbReference type="AlphaFoldDB" id="A0A0J8BAM4"/>
<evidence type="ECO:0000313" key="8">
    <source>
        <dbReference type="Proteomes" id="UP000035740"/>
    </source>
</evidence>
<accession>A0A0J8BAM4</accession>
<gene>
    <name evidence="7" type="ORF">BVRB_7g179460</name>
</gene>
<feature type="compositionally biased region" description="Basic and acidic residues" evidence="5">
    <location>
        <begin position="198"/>
        <end position="218"/>
    </location>
</feature>
<feature type="domain" description="NAC" evidence="6">
    <location>
        <begin position="32"/>
        <end position="188"/>
    </location>
</feature>
<keyword evidence="3" id="KW-0804">Transcription</keyword>
<dbReference type="Gramene" id="KMS96997">
    <property type="protein sequence ID" value="KMS96997"/>
    <property type="gene ID" value="BVRB_7g179460"/>
</dbReference>
<evidence type="ECO:0000256" key="5">
    <source>
        <dbReference type="SAM" id="MobiDB-lite"/>
    </source>
</evidence>
<feature type="region of interest" description="Disordered" evidence="5">
    <location>
        <begin position="1"/>
        <end position="22"/>
    </location>
</feature>
<evidence type="ECO:0000256" key="3">
    <source>
        <dbReference type="ARBA" id="ARBA00023163"/>
    </source>
</evidence>
<organism evidence="7 8">
    <name type="scientific">Beta vulgaris subsp. vulgaris</name>
    <name type="common">Beet</name>
    <dbReference type="NCBI Taxonomy" id="3555"/>
    <lineage>
        <taxon>Eukaryota</taxon>
        <taxon>Viridiplantae</taxon>
        <taxon>Streptophyta</taxon>
        <taxon>Embryophyta</taxon>
        <taxon>Tracheophyta</taxon>
        <taxon>Spermatophyta</taxon>
        <taxon>Magnoliopsida</taxon>
        <taxon>eudicotyledons</taxon>
        <taxon>Gunneridae</taxon>
        <taxon>Pentapetalae</taxon>
        <taxon>Caryophyllales</taxon>
        <taxon>Chenopodiaceae</taxon>
        <taxon>Betoideae</taxon>
        <taxon>Beta</taxon>
    </lineage>
</organism>
<dbReference type="Proteomes" id="UP000035740">
    <property type="component" value="Unassembled WGS sequence"/>
</dbReference>
<evidence type="ECO:0000259" key="6">
    <source>
        <dbReference type="PROSITE" id="PS51005"/>
    </source>
</evidence>
<dbReference type="SUPFAM" id="SSF101941">
    <property type="entry name" value="NAC domain"/>
    <property type="match status" value="1"/>
</dbReference>
<evidence type="ECO:0000256" key="4">
    <source>
        <dbReference type="ARBA" id="ARBA00023242"/>
    </source>
</evidence>
<dbReference type="EMBL" id="KQ090345">
    <property type="protein sequence ID" value="KMS96997.1"/>
    <property type="molecule type" value="Genomic_DNA"/>
</dbReference>
<dbReference type="PROSITE" id="PS51005">
    <property type="entry name" value="NAC"/>
    <property type="match status" value="1"/>
</dbReference>
<evidence type="ECO:0000256" key="2">
    <source>
        <dbReference type="ARBA" id="ARBA00023125"/>
    </source>
</evidence>
<dbReference type="OMA" id="RWIVHEF"/>
<dbReference type="Gene3D" id="2.170.150.80">
    <property type="entry name" value="NAC domain"/>
    <property type="match status" value="1"/>
</dbReference>
<dbReference type="GO" id="GO:0006355">
    <property type="term" value="P:regulation of DNA-templated transcription"/>
    <property type="evidence" value="ECO:0007669"/>
    <property type="project" value="InterPro"/>
</dbReference>
<sequence>MKQPDENDASSISSCNKPENDTVSNSKYFKTFPSGYRFEPLDQELILDYLVPKLKGHKLPRHLMHPVNLYDHDPEYLSANYEAQGPKTWYFFTSMNTSSRNRYRSSKNENGWWKLTGQTTTIKNDDDEVIGSRRKLFFNFYLPKEGGDDNTRWIVHEFEVQGKCKLPQDQKNQTEEKMDHVLCKLFKITTRSSTKSKGQKEEKSSPEKEQDIDLKSDCSVDLNANGNDNDNDNDNVNGNEEGSGKRPILPDLNN</sequence>
<keyword evidence="4" id="KW-0539">Nucleus</keyword>
<proteinExistence type="predicted"/>
<evidence type="ECO:0000313" key="7">
    <source>
        <dbReference type="EMBL" id="KMS96997.1"/>
    </source>
</evidence>
<feature type="compositionally biased region" description="Low complexity" evidence="5">
    <location>
        <begin position="220"/>
        <end position="239"/>
    </location>
</feature>
<name>A0A0J8BAM4_BETVV</name>
<evidence type="ECO:0000256" key="1">
    <source>
        <dbReference type="ARBA" id="ARBA00023015"/>
    </source>
</evidence>
<dbReference type="GO" id="GO:0003677">
    <property type="term" value="F:DNA binding"/>
    <property type="evidence" value="ECO:0007669"/>
    <property type="project" value="UniProtKB-KW"/>
</dbReference>
<keyword evidence="2" id="KW-0238">DNA-binding</keyword>
<keyword evidence="1" id="KW-0805">Transcription regulation</keyword>
<feature type="compositionally biased region" description="Polar residues" evidence="5">
    <location>
        <begin position="9"/>
        <end position="22"/>
    </location>
</feature>
<keyword evidence="8" id="KW-1185">Reference proteome</keyword>